<accession>A0AAE4FTB0</accession>
<protein>
    <submittedName>
        <fullName evidence="2">Uncharacterized protein</fullName>
    </submittedName>
</protein>
<name>A0AAE4FTB0_9CYAN</name>
<comment type="caution">
    <text evidence="2">The sequence shown here is derived from an EMBL/GenBank/DDBJ whole genome shotgun (WGS) entry which is preliminary data.</text>
</comment>
<reference evidence="3" key="1">
    <citation type="submission" date="2023-07" db="EMBL/GenBank/DDBJ databases">
        <authorList>
            <person name="Luz R."/>
            <person name="Cordeiro R."/>
            <person name="Fonseca A."/>
            <person name="Goncalves V."/>
        </authorList>
    </citation>
    <scope>NUCLEOTIDE SEQUENCE [LARGE SCALE GENOMIC DNA]</scope>
    <source>
        <strain evidence="3">BACA0444</strain>
    </source>
</reference>
<feature type="transmembrane region" description="Helical" evidence="1">
    <location>
        <begin position="20"/>
        <end position="39"/>
    </location>
</feature>
<keyword evidence="1" id="KW-1133">Transmembrane helix</keyword>
<keyword evidence="3" id="KW-1185">Reference proteome</keyword>
<organism evidence="2 3">
    <name type="scientific">Pseudocalidococcus azoricus BACA0444</name>
    <dbReference type="NCBI Taxonomy" id="2918990"/>
    <lineage>
        <taxon>Bacteria</taxon>
        <taxon>Bacillati</taxon>
        <taxon>Cyanobacteriota</taxon>
        <taxon>Cyanophyceae</taxon>
        <taxon>Acaryochloridales</taxon>
        <taxon>Thermosynechococcaceae</taxon>
        <taxon>Pseudocalidococcus</taxon>
        <taxon>Pseudocalidococcus azoricus</taxon>
    </lineage>
</organism>
<proteinExistence type="predicted"/>
<dbReference type="AlphaFoldDB" id="A0AAE4FTB0"/>
<evidence type="ECO:0000313" key="3">
    <source>
        <dbReference type="Proteomes" id="UP001268256"/>
    </source>
</evidence>
<keyword evidence="1" id="KW-0812">Transmembrane</keyword>
<dbReference type="Proteomes" id="UP001268256">
    <property type="component" value="Unassembled WGS sequence"/>
</dbReference>
<evidence type="ECO:0000256" key="1">
    <source>
        <dbReference type="SAM" id="Phobius"/>
    </source>
</evidence>
<evidence type="ECO:0000313" key="2">
    <source>
        <dbReference type="EMBL" id="MDS3861845.1"/>
    </source>
</evidence>
<gene>
    <name evidence="2" type="ORF">RIF25_13630</name>
</gene>
<dbReference type="RefSeq" id="WP_322879071.1">
    <property type="nucleotide sequence ID" value="NZ_JAVMIP010000017.1"/>
</dbReference>
<sequence>MKINTEDVTPQKFPQQPRYISWGITLALILWGLAPLPPITAQRNPPRTPFQTPNGDIMWPGWQPEEKVTVAYPQLPKVRSVLANGCGVIRLSHSTAWPASPQTVFQIGQRTFALNILPPGPPPKCEKGMNATVELFRNPRRYNMDAYMGGFAPQAKVEVAYVNLPQTRSLSTNACGLLVIRSTTTFPNNSIIVNGIPIHRPSLTQRPAPICQQGKLFYPG</sequence>
<keyword evidence="1" id="KW-0472">Membrane</keyword>
<dbReference type="EMBL" id="JAVMIP010000017">
    <property type="protein sequence ID" value="MDS3861845.1"/>
    <property type="molecule type" value="Genomic_DNA"/>
</dbReference>